<gene>
    <name evidence="2" type="ORF">LJ751_13895</name>
</gene>
<feature type="domain" description="N-acetyltransferase" evidence="1">
    <location>
        <begin position="20"/>
        <end position="182"/>
    </location>
</feature>
<dbReference type="RefSeq" id="WP_227908713.1">
    <property type="nucleotide sequence ID" value="NZ_CP095461.1"/>
</dbReference>
<dbReference type="InterPro" id="IPR016181">
    <property type="entry name" value="Acyl_CoA_acyltransferase"/>
</dbReference>
<proteinExistence type="predicted"/>
<dbReference type="PANTHER" id="PTHR43441:SF10">
    <property type="entry name" value="ACETYLTRANSFERASE"/>
    <property type="match status" value="1"/>
</dbReference>
<dbReference type="AlphaFoldDB" id="A0A9X1S7M9"/>
<dbReference type="InterPro" id="IPR000182">
    <property type="entry name" value="GNAT_dom"/>
</dbReference>
<sequence length="188" mass="20551">MNISPETPPWPAIDPSYGDVILRRFQDEDAAMAMKLATDPYVPTVGTLPANATQDEALAWVERQRQHHIRGTGLAFSIADAATNHCLGQIGLWLRELGAGRAQAGYAVSPDARGRGVAADALEALQDFAWTIPDLHRIELYIEPWNTASVRTAENAGFSCEGLLRSHQEIAGTRRDMLLYASVRQAAQ</sequence>
<dbReference type="SUPFAM" id="SSF55729">
    <property type="entry name" value="Acyl-CoA N-acyltransferases (Nat)"/>
    <property type="match status" value="1"/>
</dbReference>
<dbReference type="Gene3D" id="3.40.630.30">
    <property type="match status" value="1"/>
</dbReference>
<dbReference type="PROSITE" id="PS51186">
    <property type="entry name" value="GNAT"/>
    <property type="match status" value="1"/>
</dbReference>
<dbReference type="Proteomes" id="UP001139264">
    <property type="component" value="Unassembled WGS sequence"/>
</dbReference>
<dbReference type="PANTHER" id="PTHR43441">
    <property type="entry name" value="RIBOSOMAL-PROTEIN-SERINE ACETYLTRANSFERASE"/>
    <property type="match status" value="1"/>
</dbReference>
<reference evidence="2" key="1">
    <citation type="submission" date="2021-10" db="EMBL/GenBank/DDBJ databases">
        <title>Novel species in genus Arthrobacter.</title>
        <authorList>
            <person name="Liu Y."/>
        </authorList>
    </citation>
    <scope>NUCLEOTIDE SEQUENCE</scope>
    <source>
        <strain evidence="2">Zg-Y809</strain>
    </source>
</reference>
<comment type="caution">
    <text evidence="2">The sequence shown here is derived from an EMBL/GenBank/DDBJ whole genome shotgun (WGS) entry which is preliminary data.</text>
</comment>
<organism evidence="2 3">
    <name type="scientific">Arthrobacter gengyunqii</name>
    <dbReference type="NCBI Taxonomy" id="2886940"/>
    <lineage>
        <taxon>Bacteria</taxon>
        <taxon>Bacillati</taxon>
        <taxon>Actinomycetota</taxon>
        <taxon>Actinomycetes</taxon>
        <taxon>Micrococcales</taxon>
        <taxon>Micrococcaceae</taxon>
        <taxon>Arthrobacter</taxon>
    </lineage>
</organism>
<evidence type="ECO:0000259" key="1">
    <source>
        <dbReference type="PROSITE" id="PS51186"/>
    </source>
</evidence>
<dbReference type="GO" id="GO:0005737">
    <property type="term" value="C:cytoplasm"/>
    <property type="evidence" value="ECO:0007669"/>
    <property type="project" value="TreeGrafter"/>
</dbReference>
<dbReference type="EMBL" id="JAJFZP010000011">
    <property type="protein sequence ID" value="MCC3270432.1"/>
    <property type="molecule type" value="Genomic_DNA"/>
</dbReference>
<name>A0A9X1S7M9_9MICC</name>
<evidence type="ECO:0000313" key="3">
    <source>
        <dbReference type="Proteomes" id="UP001139264"/>
    </source>
</evidence>
<dbReference type="GO" id="GO:1990189">
    <property type="term" value="F:protein N-terminal-serine acetyltransferase activity"/>
    <property type="evidence" value="ECO:0007669"/>
    <property type="project" value="TreeGrafter"/>
</dbReference>
<dbReference type="GO" id="GO:0008999">
    <property type="term" value="F:protein-N-terminal-alanine acetyltransferase activity"/>
    <property type="evidence" value="ECO:0007669"/>
    <property type="project" value="TreeGrafter"/>
</dbReference>
<evidence type="ECO:0000313" key="2">
    <source>
        <dbReference type="EMBL" id="MCC3270432.1"/>
    </source>
</evidence>
<dbReference type="InterPro" id="IPR051908">
    <property type="entry name" value="Ribosomal_N-acetyltransferase"/>
</dbReference>
<dbReference type="Pfam" id="PF13302">
    <property type="entry name" value="Acetyltransf_3"/>
    <property type="match status" value="1"/>
</dbReference>
<accession>A0A9X1S7M9</accession>
<protein>
    <submittedName>
        <fullName evidence="2">GNAT family N-acetyltransferase</fullName>
    </submittedName>
</protein>